<reference evidence="1 4" key="1">
    <citation type="submission" date="2014-12" db="EMBL/GenBank/DDBJ databases">
        <title>Draft genome sequences of 10 type strains of Lactococcus.</title>
        <authorList>
            <person name="Sun Z."/>
            <person name="Zhong Z."/>
            <person name="Liu W."/>
            <person name="Zhang W."/>
            <person name="Zhang H."/>
        </authorList>
    </citation>
    <scope>NUCLEOTIDE SEQUENCE [LARGE SCALE GENOMIC DNA]</scope>
    <source>
        <strain evidence="1 4">DSM 22330</strain>
    </source>
</reference>
<dbReference type="EMBL" id="JXJT01000002">
    <property type="protein sequence ID" value="PCS04488.1"/>
    <property type="molecule type" value="Genomic_DNA"/>
</dbReference>
<dbReference type="EMBL" id="FPKS01000002">
    <property type="protein sequence ID" value="SFZ71264.1"/>
    <property type="molecule type" value="Genomic_DNA"/>
</dbReference>
<organism evidence="2 3">
    <name type="scientific">Pseudolactococcus chungangensis CAU 28 = DSM 22330</name>
    <dbReference type="NCBI Taxonomy" id="1122154"/>
    <lineage>
        <taxon>Bacteria</taxon>
        <taxon>Bacillati</taxon>
        <taxon>Bacillota</taxon>
        <taxon>Bacilli</taxon>
        <taxon>Lactobacillales</taxon>
        <taxon>Streptococcaceae</taxon>
        <taxon>Pseudolactococcus</taxon>
    </lineage>
</organism>
<protein>
    <submittedName>
        <fullName evidence="2">Uncharacterized protein</fullName>
    </submittedName>
</protein>
<accession>A0A1K2H587</accession>
<dbReference type="RefSeq" id="WP_031366470.1">
    <property type="nucleotide sequence ID" value="NZ_FPKS01000002.1"/>
</dbReference>
<dbReference type="STRING" id="1122154.SAMN02746068_00344"/>
<evidence type="ECO:0000313" key="4">
    <source>
        <dbReference type="Proteomes" id="UP000218979"/>
    </source>
</evidence>
<sequence length="98" mass="11599">MNNWTNEIINRLDTAYNARFEKEKSLVFLNDAYQNLLFLKLKYTIDEDTELSNFATSFMEVRDLFINELSDRYPENYAQVACQIQKLHDLNGHLSTNI</sequence>
<dbReference type="Proteomes" id="UP000218979">
    <property type="component" value="Unassembled WGS sequence"/>
</dbReference>
<keyword evidence="4" id="KW-1185">Reference proteome</keyword>
<evidence type="ECO:0000313" key="3">
    <source>
        <dbReference type="Proteomes" id="UP000185655"/>
    </source>
</evidence>
<name>A0A1K2H587_9LACT</name>
<proteinExistence type="predicted"/>
<dbReference type="Proteomes" id="UP000185655">
    <property type="component" value="Unassembled WGS sequence"/>
</dbReference>
<reference evidence="2 3" key="2">
    <citation type="submission" date="2016-11" db="EMBL/GenBank/DDBJ databases">
        <authorList>
            <person name="Jaros S."/>
            <person name="Januszkiewicz K."/>
            <person name="Wedrychowicz H."/>
        </authorList>
    </citation>
    <scope>NUCLEOTIDE SEQUENCE [LARGE SCALE GENOMIC DNA]</scope>
    <source>
        <strain evidence="2 3">DSM 22330</strain>
    </source>
</reference>
<gene>
    <name evidence="1" type="ORF">RR45_GL000803</name>
    <name evidence="2" type="ORF">SAMN02746068_00344</name>
</gene>
<evidence type="ECO:0000313" key="2">
    <source>
        <dbReference type="EMBL" id="SFZ71264.1"/>
    </source>
</evidence>
<dbReference type="OrthoDB" id="2189650at2"/>
<dbReference type="AlphaFoldDB" id="A0A1K2H587"/>
<evidence type="ECO:0000313" key="1">
    <source>
        <dbReference type="EMBL" id="PCS04488.1"/>
    </source>
</evidence>